<evidence type="ECO:0000256" key="1">
    <source>
        <dbReference type="SAM" id="SignalP"/>
    </source>
</evidence>
<dbReference type="EMBL" id="NEDP02000854">
    <property type="protein sequence ID" value="OWF54888.1"/>
    <property type="molecule type" value="Genomic_DNA"/>
</dbReference>
<accession>A0A210R1J0</accession>
<dbReference type="Proteomes" id="UP000242188">
    <property type="component" value="Unassembled WGS sequence"/>
</dbReference>
<proteinExistence type="predicted"/>
<name>A0A210R1J0_MIZYE</name>
<evidence type="ECO:0000313" key="2">
    <source>
        <dbReference type="EMBL" id="OWF54888.1"/>
    </source>
</evidence>
<reference evidence="2 3" key="1">
    <citation type="journal article" date="2017" name="Nat. Ecol. Evol.">
        <title>Scallop genome provides insights into evolution of bilaterian karyotype and development.</title>
        <authorList>
            <person name="Wang S."/>
            <person name="Zhang J."/>
            <person name="Jiao W."/>
            <person name="Li J."/>
            <person name="Xun X."/>
            <person name="Sun Y."/>
            <person name="Guo X."/>
            <person name="Huan P."/>
            <person name="Dong B."/>
            <person name="Zhang L."/>
            <person name="Hu X."/>
            <person name="Sun X."/>
            <person name="Wang J."/>
            <person name="Zhao C."/>
            <person name="Wang Y."/>
            <person name="Wang D."/>
            <person name="Huang X."/>
            <person name="Wang R."/>
            <person name="Lv J."/>
            <person name="Li Y."/>
            <person name="Zhang Z."/>
            <person name="Liu B."/>
            <person name="Lu W."/>
            <person name="Hui Y."/>
            <person name="Liang J."/>
            <person name="Zhou Z."/>
            <person name="Hou R."/>
            <person name="Li X."/>
            <person name="Liu Y."/>
            <person name="Li H."/>
            <person name="Ning X."/>
            <person name="Lin Y."/>
            <person name="Zhao L."/>
            <person name="Xing Q."/>
            <person name="Dou J."/>
            <person name="Li Y."/>
            <person name="Mao J."/>
            <person name="Guo H."/>
            <person name="Dou H."/>
            <person name="Li T."/>
            <person name="Mu C."/>
            <person name="Jiang W."/>
            <person name="Fu Q."/>
            <person name="Fu X."/>
            <person name="Miao Y."/>
            <person name="Liu J."/>
            <person name="Yu Q."/>
            <person name="Li R."/>
            <person name="Liao H."/>
            <person name="Li X."/>
            <person name="Kong Y."/>
            <person name="Jiang Z."/>
            <person name="Chourrout D."/>
            <person name="Li R."/>
            <person name="Bao Z."/>
        </authorList>
    </citation>
    <scope>NUCLEOTIDE SEQUENCE [LARGE SCALE GENOMIC DNA]</scope>
    <source>
        <strain evidence="2 3">PY_sf001</strain>
    </source>
</reference>
<organism evidence="2 3">
    <name type="scientific">Mizuhopecten yessoensis</name>
    <name type="common">Japanese scallop</name>
    <name type="synonym">Patinopecten yessoensis</name>
    <dbReference type="NCBI Taxonomy" id="6573"/>
    <lineage>
        <taxon>Eukaryota</taxon>
        <taxon>Metazoa</taxon>
        <taxon>Spiralia</taxon>
        <taxon>Lophotrochozoa</taxon>
        <taxon>Mollusca</taxon>
        <taxon>Bivalvia</taxon>
        <taxon>Autobranchia</taxon>
        <taxon>Pteriomorphia</taxon>
        <taxon>Pectinida</taxon>
        <taxon>Pectinoidea</taxon>
        <taxon>Pectinidae</taxon>
        <taxon>Mizuhopecten</taxon>
    </lineage>
</organism>
<evidence type="ECO:0000313" key="3">
    <source>
        <dbReference type="Proteomes" id="UP000242188"/>
    </source>
</evidence>
<keyword evidence="3" id="KW-1185">Reference proteome</keyword>
<feature type="chain" id="PRO_5013301500" evidence="1">
    <location>
        <begin position="23"/>
        <end position="89"/>
    </location>
</feature>
<feature type="signal peptide" evidence="1">
    <location>
        <begin position="1"/>
        <end position="22"/>
    </location>
</feature>
<gene>
    <name evidence="2" type="ORF">KP79_PYT23824</name>
</gene>
<comment type="caution">
    <text evidence="2">The sequence shown here is derived from an EMBL/GenBank/DDBJ whole genome shotgun (WGS) entry which is preliminary data.</text>
</comment>
<sequence>MKAFCILLALAVFMASMTTTSGRSCYFMCLRDLILCKRTTGTGCCDKFLGSCAPGCGVKNAKCKGTKRGSWNKRADYEENPLEEYYPMI</sequence>
<dbReference type="AlphaFoldDB" id="A0A210R1J0"/>
<protein>
    <submittedName>
        <fullName evidence="2">Uncharacterized protein</fullName>
    </submittedName>
</protein>
<keyword evidence="1" id="KW-0732">Signal</keyword>